<name>A0A7J9B1P2_9ROSI</name>
<organism evidence="1 2">
    <name type="scientific">Gossypium laxum</name>
    <dbReference type="NCBI Taxonomy" id="34288"/>
    <lineage>
        <taxon>Eukaryota</taxon>
        <taxon>Viridiplantae</taxon>
        <taxon>Streptophyta</taxon>
        <taxon>Embryophyta</taxon>
        <taxon>Tracheophyta</taxon>
        <taxon>Spermatophyta</taxon>
        <taxon>Magnoliopsida</taxon>
        <taxon>eudicotyledons</taxon>
        <taxon>Gunneridae</taxon>
        <taxon>Pentapetalae</taxon>
        <taxon>rosids</taxon>
        <taxon>malvids</taxon>
        <taxon>Malvales</taxon>
        <taxon>Malvaceae</taxon>
        <taxon>Malvoideae</taxon>
        <taxon>Gossypium</taxon>
    </lineage>
</organism>
<dbReference type="EMBL" id="JABEZV010442240">
    <property type="protein sequence ID" value="MBA0730092.1"/>
    <property type="molecule type" value="Genomic_DNA"/>
</dbReference>
<evidence type="ECO:0000313" key="2">
    <source>
        <dbReference type="Proteomes" id="UP000593574"/>
    </source>
</evidence>
<protein>
    <submittedName>
        <fullName evidence="1">Uncharacterized protein</fullName>
    </submittedName>
</protein>
<evidence type="ECO:0000313" key="1">
    <source>
        <dbReference type="EMBL" id="MBA0730092.1"/>
    </source>
</evidence>
<keyword evidence="2" id="KW-1185">Reference proteome</keyword>
<sequence>MTTDAGLWNFDLFRALKEGEWNPKDEKWKMTPPVLFVLEALFMIKREIGLLDITDSLVNVRSLIQNSEAFLTVSNLFKEATMIKLSFILIVLEVTKTILGNSSTASNSALIRRIHDILSQENQ</sequence>
<dbReference type="AlphaFoldDB" id="A0A7J9B1P2"/>
<gene>
    <name evidence="1" type="ORF">Golax_025975</name>
</gene>
<proteinExistence type="predicted"/>
<comment type="caution">
    <text evidence="1">The sequence shown here is derived from an EMBL/GenBank/DDBJ whole genome shotgun (WGS) entry which is preliminary data.</text>
</comment>
<reference evidence="1 2" key="1">
    <citation type="journal article" date="2019" name="Genome Biol. Evol.">
        <title>Insights into the evolution of the New World diploid cottons (Gossypium, subgenus Houzingenia) based on genome sequencing.</title>
        <authorList>
            <person name="Grover C.E."/>
            <person name="Arick M.A. 2nd"/>
            <person name="Thrash A."/>
            <person name="Conover J.L."/>
            <person name="Sanders W.S."/>
            <person name="Peterson D.G."/>
            <person name="Frelichowski J.E."/>
            <person name="Scheffler J.A."/>
            <person name="Scheffler B.E."/>
            <person name="Wendel J.F."/>
        </authorList>
    </citation>
    <scope>NUCLEOTIDE SEQUENCE [LARGE SCALE GENOMIC DNA]</scope>
    <source>
        <strain evidence="1">4</strain>
        <tissue evidence="1">Leaf</tissue>
    </source>
</reference>
<accession>A0A7J9B1P2</accession>
<dbReference type="Proteomes" id="UP000593574">
    <property type="component" value="Unassembled WGS sequence"/>
</dbReference>